<keyword evidence="17" id="KW-1185">Reference proteome</keyword>
<dbReference type="InterPro" id="IPR036611">
    <property type="entry name" value="Trigger_fac_ribosome-bd_sf"/>
</dbReference>
<evidence type="ECO:0000256" key="3">
    <source>
        <dbReference type="ARBA" id="ARBA00013194"/>
    </source>
</evidence>
<feature type="domain" description="PPIase FKBP-type" evidence="13">
    <location>
        <begin position="160"/>
        <end position="217"/>
    </location>
</feature>
<dbReference type="InterPro" id="IPR005215">
    <property type="entry name" value="Trig_fac"/>
</dbReference>
<comment type="domain">
    <text evidence="11">Consists of 3 domains; the N-terminus binds the ribosome, the middle domain has PPIase activity, while the C-terminus has intrinsic chaperone activity on its own.</text>
</comment>
<evidence type="ECO:0000256" key="2">
    <source>
        <dbReference type="ARBA" id="ARBA00005464"/>
    </source>
</evidence>
<dbReference type="InterPro" id="IPR037041">
    <property type="entry name" value="Trigger_fac_C_sf"/>
</dbReference>
<comment type="similarity">
    <text evidence="2 11">Belongs to the FKBP-type PPIase family. Tig subfamily.</text>
</comment>
<dbReference type="SUPFAM" id="SSF109998">
    <property type="entry name" value="Triger factor/SurA peptide-binding domain-like"/>
    <property type="match status" value="1"/>
</dbReference>
<dbReference type="Pfam" id="PF00254">
    <property type="entry name" value="FKBP_C"/>
    <property type="match status" value="1"/>
</dbReference>
<proteinExistence type="inferred from homology"/>
<feature type="domain" description="Trigger factor ribosome-binding bacterial" evidence="14">
    <location>
        <begin position="1"/>
        <end position="148"/>
    </location>
</feature>
<dbReference type="PANTHER" id="PTHR30560:SF3">
    <property type="entry name" value="TRIGGER FACTOR-LIKE PROTEIN TIG, CHLOROPLASTIC"/>
    <property type="match status" value="1"/>
</dbReference>
<dbReference type="NCBIfam" id="TIGR00115">
    <property type="entry name" value="tig"/>
    <property type="match status" value="1"/>
</dbReference>
<dbReference type="GO" id="GO:0015031">
    <property type="term" value="P:protein transport"/>
    <property type="evidence" value="ECO:0007669"/>
    <property type="project" value="UniProtKB-UniRule"/>
</dbReference>
<evidence type="ECO:0000256" key="11">
    <source>
        <dbReference type="HAMAP-Rule" id="MF_00303"/>
    </source>
</evidence>
<evidence type="ECO:0000256" key="12">
    <source>
        <dbReference type="SAM" id="Coils"/>
    </source>
</evidence>
<evidence type="ECO:0000256" key="8">
    <source>
        <dbReference type="ARBA" id="ARBA00023235"/>
    </source>
</evidence>
<comment type="caution">
    <text evidence="16">The sequence shown here is derived from an EMBL/GenBank/DDBJ whole genome shotgun (WGS) entry which is preliminary data.</text>
</comment>
<dbReference type="FunCoup" id="A0A1Q5PXA3">
    <property type="interactions" value="240"/>
</dbReference>
<dbReference type="SUPFAM" id="SSF54534">
    <property type="entry name" value="FKBP-like"/>
    <property type="match status" value="1"/>
</dbReference>
<dbReference type="InterPro" id="IPR027304">
    <property type="entry name" value="Trigger_fact/SurA_dom_sf"/>
</dbReference>
<evidence type="ECO:0000256" key="1">
    <source>
        <dbReference type="ARBA" id="ARBA00000971"/>
    </source>
</evidence>
<organism evidence="16 17">
    <name type="scientific">Buchananella hordeovulneris</name>
    <dbReference type="NCBI Taxonomy" id="52770"/>
    <lineage>
        <taxon>Bacteria</taxon>
        <taxon>Bacillati</taxon>
        <taxon>Actinomycetota</taxon>
        <taxon>Actinomycetes</taxon>
        <taxon>Actinomycetales</taxon>
        <taxon>Actinomycetaceae</taxon>
        <taxon>Buchananella</taxon>
    </lineage>
</organism>
<dbReference type="GO" id="GO:0051083">
    <property type="term" value="P:'de novo' cotranslational protein folding"/>
    <property type="evidence" value="ECO:0007669"/>
    <property type="project" value="TreeGrafter"/>
</dbReference>
<evidence type="ECO:0000259" key="13">
    <source>
        <dbReference type="Pfam" id="PF00254"/>
    </source>
</evidence>
<dbReference type="Gene3D" id="3.10.50.40">
    <property type="match status" value="1"/>
</dbReference>
<accession>A0A1Q5PXA3</accession>
<dbReference type="Gene3D" id="1.10.3120.10">
    <property type="entry name" value="Trigger factor, C-terminal domain"/>
    <property type="match status" value="1"/>
</dbReference>
<feature type="domain" description="Trigger factor C-terminal" evidence="15">
    <location>
        <begin position="259"/>
        <end position="402"/>
    </location>
</feature>
<evidence type="ECO:0000256" key="6">
    <source>
        <dbReference type="ARBA" id="ARBA00023110"/>
    </source>
</evidence>
<evidence type="ECO:0000256" key="4">
    <source>
        <dbReference type="ARBA" id="ARBA00016902"/>
    </source>
</evidence>
<dbReference type="Gene3D" id="3.30.70.1050">
    <property type="entry name" value="Trigger factor ribosome-binding domain"/>
    <property type="match status" value="1"/>
</dbReference>
<evidence type="ECO:0000256" key="10">
    <source>
        <dbReference type="ARBA" id="ARBA00029986"/>
    </source>
</evidence>
<feature type="coiled-coil region" evidence="12">
    <location>
        <begin position="124"/>
        <end position="158"/>
    </location>
</feature>
<dbReference type="STRING" id="52770.BSZ40_04090"/>
<comment type="function">
    <text evidence="11">Involved in protein export. Acts as a chaperone by maintaining the newly synthesized protein in an open conformation. Functions as a peptidyl-prolyl cis-trans isomerase.</text>
</comment>
<dbReference type="InterPro" id="IPR001179">
    <property type="entry name" value="PPIase_FKBP_dom"/>
</dbReference>
<comment type="catalytic activity">
    <reaction evidence="1 11">
        <text>[protein]-peptidylproline (omega=180) = [protein]-peptidylproline (omega=0)</text>
        <dbReference type="Rhea" id="RHEA:16237"/>
        <dbReference type="Rhea" id="RHEA-COMP:10747"/>
        <dbReference type="Rhea" id="RHEA-COMP:10748"/>
        <dbReference type="ChEBI" id="CHEBI:83833"/>
        <dbReference type="ChEBI" id="CHEBI:83834"/>
        <dbReference type="EC" id="5.2.1.8"/>
    </reaction>
</comment>
<keyword evidence="12" id="KW-0175">Coiled coil</keyword>
<dbReference type="GO" id="GO:0003755">
    <property type="term" value="F:peptidyl-prolyl cis-trans isomerase activity"/>
    <property type="evidence" value="ECO:0007669"/>
    <property type="project" value="UniProtKB-UniRule"/>
</dbReference>
<dbReference type="PANTHER" id="PTHR30560">
    <property type="entry name" value="TRIGGER FACTOR CHAPERONE AND PEPTIDYL-PROLYL CIS/TRANS ISOMERASE"/>
    <property type="match status" value="1"/>
</dbReference>
<reference evidence="17" key="1">
    <citation type="submission" date="2016-12" db="EMBL/GenBank/DDBJ databases">
        <authorList>
            <person name="Meng X."/>
        </authorList>
    </citation>
    <scope>NUCLEOTIDE SEQUENCE [LARGE SCALE GENOMIC DNA]</scope>
    <source>
        <strain evidence="17">DSM 20732</strain>
    </source>
</reference>
<dbReference type="AlphaFoldDB" id="A0A1Q5PXA3"/>
<dbReference type="Pfam" id="PF05697">
    <property type="entry name" value="Trigger_N"/>
    <property type="match status" value="1"/>
</dbReference>
<comment type="subcellular location">
    <subcellularLocation>
        <location evidence="11">Cytoplasm</location>
    </subcellularLocation>
    <text evidence="11">About half TF is bound to the ribosome near the polypeptide exit tunnel while the other half is free in the cytoplasm.</text>
</comment>
<keyword evidence="7 11" id="KW-0143">Chaperone</keyword>
<dbReference type="GO" id="GO:0044183">
    <property type="term" value="F:protein folding chaperone"/>
    <property type="evidence" value="ECO:0007669"/>
    <property type="project" value="TreeGrafter"/>
</dbReference>
<evidence type="ECO:0000259" key="15">
    <source>
        <dbReference type="Pfam" id="PF05698"/>
    </source>
</evidence>
<protein>
    <recommendedName>
        <fullName evidence="4 11">Trigger factor</fullName>
        <shortName evidence="11">TF</shortName>
        <ecNumber evidence="3 11">5.2.1.8</ecNumber>
    </recommendedName>
    <alternativeName>
        <fullName evidence="10 11">PPIase</fullName>
    </alternativeName>
</protein>
<evidence type="ECO:0000256" key="7">
    <source>
        <dbReference type="ARBA" id="ARBA00023186"/>
    </source>
</evidence>
<evidence type="ECO:0000259" key="14">
    <source>
        <dbReference type="Pfam" id="PF05697"/>
    </source>
</evidence>
<dbReference type="EC" id="5.2.1.8" evidence="3 11"/>
<keyword evidence="11" id="KW-0963">Cytoplasm</keyword>
<keyword evidence="6 11" id="KW-0697">Rotamase</keyword>
<dbReference type="InterPro" id="IPR008880">
    <property type="entry name" value="Trigger_fac_C"/>
</dbReference>
<keyword evidence="5 11" id="KW-0132">Cell division</keyword>
<dbReference type="GO" id="GO:0005737">
    <property type="term" value="C:cytoplasm"/>
    <property type="evidence" value="ECO:0007669"/>
    <property type="project" value="UniProtKB-SubCell"/>
</dbReference>
<evidence type="ECO:0000256" key="5">
    <source>
        <dbReference type="ARBA" id="ARBA00022618"/>
    </source>
</evidence>
<dbReference type="SUPFAM" id="SSF102735">
    <property type="entry name" value="Trigger factor ribosome-binding domain"/>
    <property type="match status" value="1"/>
</dbReference>
<dbReference type="GO" id="GO:0043022">
    <property type="term" value="F:ribosome binding"/>
    <property type="evidence" value="ECO:0007669"/>
    <property type="project" value="TreeGrafter"/>
</dbReference>
<dbReference type="RefSeq" id="WP_073823562.1">
    <property type="nucleotide sequence ID" value="NZ_JAUNKL010000007.1"/>
</dbReference>
<dbReference type="PIRSF" id="PIRSF003095">
    <property type="entry name" value="Trigger_factor"/>
    <property type="match status" value="1"/>
</dbReference>
<dbReference type="GO" id="GO:0051301">
    <property type="term" value="P:cell division"/>
    <property type="evidence" value="ECO:0007669"/>
    <property type="project" value="UniProtKB-KW"/>
</dbReference>
<name>A0A1Q5PXA3_9ACTO</name>
<dbReference type="Proteomes" id="UP000185612">
    <property type="component" value="Unassembled WGS sequence"/>
</dbReference>
<dbReference type="GO" id="GO:0043335">
    <property type="term" value="P:protein unfolding"/>
    <property type="evidence" value="ECO:0007669"/>
    <property type="project" value="TreeGrafter"/>
</dbReference>
<gene>
    <name evidence="11" type="primary">tig</name>
    <name evidence="16" type="ORF">BSZ40_04090</name>
</gene>
<dbReference type="InterPro" id="IPR046357">
    <property type="entry name" value="PPIase_dom_sf"/>
</dbReference>
<evidence type="ECO:0000313" key="17">
    <source>
        <dbReference type="Proteomes" id="UP000185612"/>
    </source>
</evidence>
<dbReference type="OrthoDB" id="9767721at2"/>
<dbReference type="InterPro" id="IPR008881">
    <property type="entry name" value="Trigger_fac_ribosome-bd_bac"/>
</dbReference>
<sequence length="475" mass="51117">MKSAVEKLDPTRVKLTVEVTAEELEPHLKAAYAEIGKQISVPGFRKGKVPARIIDQRVGRGYVMQEAVNPAIDEAFRAALEENELFPMSRPEVDVVAVPGVEDATELKFTAELDVRPEINIPDLSGLELTVDSLAVDAESVEEELTRLRERFASLTGVDREAQAGDFLSLDLQATIDDKVIDEVSGVSHEIGSGNLLEGLDEAVTGAKAGETVNFTTKLAGGEHAGQEADVQVTVTAVKVRELPEVDDEFAQLASEFDTVEELRADLEKTVRERAAAGQAITARDKLVDHLLETVTFDLPKTPVEEEVKRHLAAEGKEEDDEHAAEVRADVEKALRAQLLLDVLAEKNEVEITQGELIEFLLQTAQQYGVEPGQFISGADRAGQIPAFASEVRRNKAIALALRNVTVKDSDGEVVDLEKFVGSDAADAQAQVEALAAQAAELVESDEAAATVDAEIERLAAQAAADIEAGDGDEA</sequence>
<dbReference type="HAMAP" id="MF_00303">
    <property type="entry name" value="Trigger_factor_Tig"/>
    <property type="match status" value="1"/>
</dbReference>
<evidence type="ECO:0000313" key="16">
    <source>
        <dbReference type="EMBL" id="OKL52092.1"/>
    </source>
</evidence>
<dbReference type="EMBL" id="MQVS01000003">
    <property type="protein sequence ID" value="OKL52092.1"/>
    <property type="molecule type" value="Genomic_DNA"/>
</dbReference>
<dbReference type="Pfam" id="PF05698">
    <property type="entry name" value="Trigger_C"/>
    <property type="match status" value="1"/>
</dbReference>
<keyword evidence="8 11" id="KW-0413">Isomerase</keyword>
<keyword evidence="9 11" id="KW-0131">Cell cycle</keyword>
<evidence type="ECO:0000256" key="9">
    <source>
        <dbReference type="ARBA" id="ARBA00023306"/>
    </source>
</evidence>